<accession>A0ABN6VR07</accession>
<gene>
    <name evidence="1" type="ORF">GURASL_16980</name>
</gene>
<evidence type="ECO:0000313" key="1">
    <source>
        <dbReference type="EMBL" id="BDV42775.1"/>
    </source>
</evidence>
<name>A0ABN6VR07_9BACT</name>
<protein>
    <submittedName>
        <fullName evidence="1">Uncharacterized protein</fullName>
    </submittedName>
</protein>
<keyword evidence="2" id="KW-1185">Reference proteome</keyword>
<proteinExistence type="predicted"/>
<reference evidence="1 2" key="1">
    <citation type="submission" date="2022-12" db="EMBL/GenBank/DDBJ databases">
        <title>Polyphasic characterization of Geotalea uranireducens NIT-SL11 newly isolated from a complex of sewage sludge and microbially reduced graphene oxide.</title>
        <authorList>
            <person name="Xie L."/>
            <person name="Yoshida N."/>
            <person name="Meng L."/>
        </authorList>
    </citation>
    <scope>NUCLEOTIDE SEQUENCE [LARGE SCALE GENOMIC DNA]</scope>
    <source>
        <strain evidence="1 2">NIT-SL11</strain>
    </source>
</reference>
<dbReference type="EMBL" id="AP027151">
    <property type="protein sequence ID" value="BDV42775.1"/>
    <property type="molecule type" value="Genomic_DNA"/>
</dbReference>
<sequence>MLLLFAIFFRLGYSCLNQASFKQRPTAILEQISKATQEADDDQGFDAVPSRPLVIAVAPSYQALPPREARNCDLQVVSRLSARAPPLSAVIPS</sequence>
<dbReference type="Proteomes" id="UP001317705">
    <property type="component" value="Chromosome"/>
</dbReference>
<organism evidence="1 2">
    <name type="scientific">Geotalea uraniireducens</name>
    <dbReference type="NCBI Taxonomy" id="351604"/>
    <lineage>
        <taxon>Bacteria</taxon>
        <taxon>Pseudomonadati</taxon>
        <taxon>Thermodesulfobacteriota</taxon>
        <taxon>Desulfuromonadia</taxon>
        <taxon>Geobacterales</taxon>
        <taxon>Geobacteraceae</taxon>
        <taxon>Geotalea</taxon>
    </lineage>
</organism>
<evidence type="ECO:0000313" key="2">
    <source>
        <dbReference type="Proteomes" id="UP001317705"/>
    </source>
</evidence>